<gene>
    <name evidence="2" type="ORF">chiPu_0006942</name>
</gene>
<proteinExistence type="predicted"/>
<evidence type="ECO:0000313" key="3">
    <source>
        <dbReference type="Proteomes" id="UP000287033"/>
    </source>
</evidence>
<evidence type="ECO:0000256" key="1">
    <source>
        <dbReference type="SAM" id="MobiDB-lite"/>
    </source>
</evidence>
<dbReference type="AlphaFoldDB" id="A0A401SDL5"/>
<protein>
    <submittedName>
        <fullName evidence="2">Uncharacterized protein</fullName>
    </submittedName>
</protein>
<feature type="region of interest" description="Disordered" evidence="1">
    <location>
        <begin position="1"/>
        <end position="33"/>
    </location>
</feature>
<feature type="region of interest" description="Disordered" evidence="1">
    <location>
        <begin position="96"/>
        <end position="115"/>
    </location>
</feature>
<sequence>MARHRFAVPQDGGSDGPRLTQKTLRAGSGGLGSTREDLIQTRVNSARLVETRPGVGWTRLLSWRPGRVSDGLGSSRGDRAGIRADSARLAGIRFRSRAHSAPIGPEPSDLRSPRNHLSRLRSGVRGEEWVARSGACAASGMC</sequence>
<name>A0A401SDL5_CHIPU</name>
<evidence type="ECO:0000313" key="2">
    <source>
        <dbReference type="EMBL" id="GCC28512.1"/>
    </source>
</evidence>
<organism evidence="2 3">
    <name type="scientific">Chiloscyllium punctatum</name>
    <name type="common">Brownbanded bambooshark</name>
    <name type="synonym">Hemiscyllium punctatum</name>
    <dbReference type="NCBI Taxonomy" id="137246"/>
    <lineage>
        <taxon>Eukaryota</taxon>
        <taxon>Metazoa</taxon>
        <taxon>Chordata</taxon>
        <taxon>Craniata</taxon>
        <taxon>Vertebrata</taxon>
        <taxon>Chondrichthyes</taxon>
        <taxon>Elasmobranchii</taxon>
        <taxon>Galeomorphii</taxon>
        <taxon>Galeoidea</taxon>
        <taxon>Orectolobiformes</taxon>
        <taxon>Hemiscylliidae</taxon>
        <taxon>Chiloscyllium</taxon>
    </lineage>
</organism>
<comment type="caution">
    <text evidence="2">The sequence shown here is derived from an EMBL/GenBank/DDBJ whole genome shotgun (WGS) entry which is preliminary data.</text>
</comment>
<accession>A0A401SDL5</accession>
<dbReference type="Proteomes" id="UP000287033">
    <property type="component" value="Unassembled WGS sequence"/>
</dbReference>
<reference evidence="2 3" key="1">
    <citation type="journal article" date="2018" name="Nat. Ecol. Evol.">
        <title>Shark genomes provide insights into elasmobranch evolution and the origin of vertebrates.</title>
        <authorList>
            <person name="Hara Y"/>
            <person name="Yamaguchi K"/>
            <person name="Onimaru K"/>
            <person name="Kadota M"/>
            <person name="Koyanagi M"/>
            <person name="Keeley SD"/>
            <person name="Tatsumi K"/>
            <person name="Tanaka K"/>
            <person name="Motone F"/>
            <person name="Kageyama Y"/>
            <person name="Nozu R"/>
            <person name="Adachi N"/>
            <person name="Nishimura O"/>
            <person name="Nakagawa R"/>
            <person name="Tanegashima C"/>
            <person name="Kiyatake I"/>
            <person name="Matsumoto R"/>
            <person name="Murakumo K"/>
            <person name="Nishida K"/>
            <person name="Terakita A"/>
            <person name="Kuratani S"/>
            <person name="Sato K"/>
            <person name="Hyodo S Kuraku.S."/>
        </authorList>
    </citation>
    <scope>NUCLEOTIDE SEQUENCE [LARGE SCALE GENOMIC DNA]</scope>
</reference>
<keyword evidence="3" id="KW-1185">Reference proteome</keyword>
<dbReference type="EMBL" id="BEZZ01000209">
    <property type="protein sequence ID" value="GCC28512.1"/>
    <property type="molecule type" value="Genomic_DNA"/>
</dbReference>